<feature type="active site" evidence="3">
    <location>
        <position position="87"/>
    </location>
</feature>
<dbReference type="PANTHER" id="PTHR47966:SF51">
    <property type="entry name" value="BETA-SITE APP-CLEAVING ENZYME, ISOFORM A-RELATED"/>
    <property type="match status" value="1"/>
</dbReference>
<evidence type="ECO:0000256" key="5">
    <source>
        <dbReference type="RuleBase" id="RU000454"/>
    </source>
</evidence>
<dbReference type="GO" id="GO:0004190">
    <property type="term" value="F:aspartic-type endopeptidase activity"/>
    <property type="evidence" value="ECO:0007669"/>
    <property type="project" value="UniProtKB-KW"/>
</dbReference>
<accession>A0AAJ7U2T4</accession>
<dbReference type="InterPro" id="IPR001461">
    <property type="entry name" value="Aspartic_peptidase_A1"/>
</dbReference>
<keyword evidence="5" id="KW-0378">Hydrolase</keyword>
<keyword evidence="5" id="KW-0064">Aspartyl protease</keyword>
<dbReference type="RefSeq" id="XP_032827268.1">
    <property type="nucleotide sequence ID" value="XM_032971377.1"/>
</dbReference>
<feature type="disulfide bond" evidence="4">
    <location>
        <begin position="100"/>
        <end position="107"/>
    </location>
</feature>
<keyword evidence="6" id="KW-0732">Signal</keyword>
<dbReference type="FunFam" id="2.40.70.10:FF:000004">
    <property type="entry name" value="Pepsin A"/>
    <property type="match status" value="1"/>
</dbReference>
<feature type="chain" id="PRO_5042540745" evidence="6">
    <location>
        <begin position="20"/>
        <end position="389"/>
    </location>
</feature>
<dbReference type="KEGG" id="pmrn:116952220"/>
<dbReference type="PROSITE" id="PS00141">
    <property type="entry name" value="ASP_PROTEASE"/>
    <property type="match status" value="2"/>
</dbReference>
<evidence type="ECO:0000256" key="2">
    <source>
        <dbReference type="ARBA" id="ARBA00023157"/>
    </source>
</evidence>
<evidence type="ECO:0000259" key="7">
    <source>
        <dbReference type="PROSITE" id="PS51767"/>
    </source>
</evidence>
<evidence type="ECO:0000256" key="1">
    <source>
        <dbReference type="ARBA" id="ARBA00007447"/>
    </source>
</evidence>
<dbReference type="Gene3D" id="2.40.70.10">
    <property type="entry name" value="Acid Proteases"/>
    <property type="match status" value="2"/>
</dbReference>
<evidence type="ECO:0000313" key="8">
    <source>
        <dbReference type="Proteomes" id="UP001318040"/>
    </source>
</evidence>
<protein>
    <submittedName>
        <fullName evidence="9">Cathepsin D-like</fullName>
    </submittedName>
</protein>
<gene>
    <name evidence="9" type="primary">LOC116952220</name>
</gene>
<organism evidence="8 9">
    <name type="scientific">Petromyzon marinus</name>
    <name type="common">Sea lamprey</name>
    <dbReference type="NCBI Taxonomy" id="7757"/>
    <lineage>
        <taxon>Eukaryota</taxon>
        <taxon>Metazoa</taxon>
        <taxon>Chordata</taxon>
        <taxon>Craniata</taxon>
        <taxon>Vertebrata</taxon>
        <taxon>Cyclostomata</taxon>
        <taxon>Hyperoartia</taxon>
        <taxon>Petromyzontiformes</taxon>
        <taxon>Petromyzontidae</taxon>
        <taxon>Petromyzon</taxon>
    </lineage>
</organism>
<dbReference type="FunFam" id="2.40.70.10:FF:000044">
    <property type="entry name" value="Lysosomal aspartic protease"/>
    <property type="match status" value="1"/>
</dbReference>
<name>A0AAJ7U2T4_PETMA</name>
<dbReference type="InterPro" id="IPR021109">
    <property type="entry name" value="Peptidase_aspartic_dom_sf"/>
</dbReference>
<feature type="disulfide bond" evidence="4">
    <location>
        <begin position="265"/>
        <end position="269"/>
    </location>
</feature>
<dbReference type="PANTHER" id="PTHR47966">
    <property type="entry name" value="BETA-SITE APP-CLEAVING ENZYME, ISOFORM A-RELATED"/>
    <property type="match status" value="1"/>
</dbReference>
<dbReference type="Proteomes" id="UP001318040">
    <property type="component" value="Chromosome 3"/>
</dbReference>
<comment type="similarity">
    <text evidence="1 5">Belongs to the peptidase A1 family.</text>
</comment>
<feature type="disulfide bond" evidence="4">
    <location>
        <begin position="308"/>
        <end position="345"/>
    </location>
</feature>
<dbReference type="Pfam" id="PF00026">
    <property type="entry name" value="Asp"/>
    <property type="match status" value="1"/>
</dbReference>
<evidence type="ECO:0000256" key="6">
    <source>
        <dbReference type="SAM" id="SignalP"/>
    </source>
</evidence>
<dbReference type="PRINTS" id="PR00792">
    <property type="entry name" value="PEPSIN"/>
</dbReference>
<feature type="signal peptide" evidence="6">
    <location>
        <begin position="1"/>
        <end position="19"/>
    </location>
</feature>
<evidence type="ECO:0000256" key="4">
    <source>
        <dbReference type="PIRSR" id="PIRSR601461-2"/>
    </source>
</evidence>
<reference evidence="9" key="1">
    <citation type="submission" date="2025-08" db="UniProtKB">
        <authorList>
            <consortium name="RefSeq"/>
        </authorList>
    </citation>
    <scope>IDENTIFICATION</scope>
    <source>
        <tissue evidence="9">Sperm</tissue>
    </source>
</reference>
<evidence type="ECO:0000256" key="3">
    <source>
        <dbReference type="PIRSR" id="PIRSR601461-1"/>
    </source>
</evidence>
<dbReference type="PROSITE" id="PS51767">
    <property type="entry name" value="PEPTIDASE_A1"/>
    <property type="match status" value="1"/>
</dbReference>
<keyword evidence="8" id="KW-1185">Reference proteome</keyword>
<dbReference type="GO" id="GO:0006508">
    <property type="term" value="P:proteolysis"/>
    <property type="evidence" value="ECO:0007669"/>
    <property type="project" value="UniProtKB-KW"/>
</dbReference>
<sequence>MSVARFAFLLALLLPRGDTLFRIPLTRVRPLRRLLAEVQNLEWISDIAGRDTWNGTYVESLKNYFDAQYYGTVGIGTPPQPFGVVFDTGSSNTWVPSARCSSTNHACLNHRRYDASRSNSYAPNGTLFHLQYGTGSLSGFLSSDTITVGELNVPGQVFGEAVLEPGLTFLLAKFDGIVGLGYPNLAVTGATPLFDSIMQQKRLPRNAFSFYLNRNQDSQPGGELLLGGSDPRYYTGEFHYLPLTVKHYWQITMDGISVVGGPSLCVGGCPAIVDTGTSVIAGPSGPLRILQVALGATALPWGQYTIDCRAIPTLPDIVLTLGGKPFHLSGKQYVIVDETVQGTLCLLGFMVMDVPSSEGLLWILGDVFIGKFYTEFDRDHDRVGFAHAV</sequence>
<proteinExistence type="inferred from homology"/>
<dbReference type="InterPro" id="IPR033121">
    <property type="entry name" value="PEPTIDASE_A1"/>
</dbReference>
<keyword evidence="2 4" id="KW-1015">Disulfide bond</keyword>
<keyword evidence="5" id="KW-0645">Protease</keyword>
<dbReference type="InterPro" id="IPR001969">
    <property type="entry name" value="Aspartic_peptidase_AS"/>
</dbReference>
<dbReference type="SUPFAM" id="SSF50630">
    <property type="entry name" value="Acid proteases"/>
    <property type="match status" value="1"/>
</dbReference>
<dbReference type="AlphaFoldDB" id="A0AAJ7U2T4"/>
<evidence type="ECO:0000313" key="9">
    <source>
        <dbReference type="RefSeq" id="XP_032827268.1"/>
    </source>
</evidence>
<feature type="domain" description="Peptidase A1" evidence="7">
    <location>
        <begin position="69"/>
        <end position="386"/>
    </location>
</feature>
<feature type="active site" evidence="3">
    <location>
        <position position="274"/>
    </location>
</feature>